<dbReference type="InterPro" id="IPR001932">
    <property type="entry name" value="PPM-type_phosphatase-like_dom"/>
</dbReference>
<dbReference type="RefSeq" id="WP_109647161.1">
    <property type="nucleotide sequence ID" value="NZ_QGGB01000007.1"/>
</dbReference>
<dbReference type="InterPro" id="IPR036457">
    <property type="entry name" value="PPM-type-like_dom_sf"/>
</dbReference>
<evidence type="ECO:0000313" key="3">
    <source>
        <dbReference type="Proteomes" id="UP000245533"/>
    </source>
</evidence>
<accession>A0A316TRC4</accession>
<comment type="caution">
    <text evidence="2">The sequence shown here is derived from an EMBL/GenBank/DDBJ whole genome shotgun (WGS) entry which is preliminary data.</text>
</comment>
<name>A0A316TRC4_9BACT</name>
<evidence type="ECO:0000259" key="1">
    <source>
        <dbReference type="Pfam" id="PF13672"/>
    </source>
</evidence>
<protein>
    <recommendedName>
        <fullName evidence="1">PPM-type phosphatase domain-containing protein</fullName>
    </recommendedName>
</protein>
<feature type="domain" description="PPM-type phosphatase" evidence="1">
    <location>
        <begin position="20"/>
        <end position="250"/>
    </location>
</feature>
<dbReference type="Proteomes" id="UP000245533">
    <property type="component" value="Unassembled WGS sequence"/>
</dbReference>
<dbReference type="OrthoDB" id="9805674at2"/>
<gene>
    <name evidence="2" type="ORF">DDZ15_11140</name>
</gene>
<evidence type="ECO:0000313" key="2">
    <source>
        <dbReference type="EMBL" id="PWN06368.1"/>
    </source>
</evidence>
<dbReference type="AlphaFoldDB" id="A0A316TRC4"/>
<dbReference type="Gene3D" id="3.60.40.10">
    <property type="entry name" value="PPM-type phosphatase domain"/>
    <property type="match status" value="1"/>
</dbReference>
<dbReference type="SUPFAM" id="SSF81606">
    <property type="entry name" value="PP2C-like"/>
    <property type="match status" value="1"/>
</dbReference>
<keyword evidence="3" id="KW-1185">Reference proteome</keyword>
<dbReference type="Pfam" id="PF13672">
    <property type="entry name" value="PP2C_2"/>
    <property type="match status" value="1"/>
</dbReference>
<organism evidence="2 3">
    <name type="scientific">Rhodohalobacter mucosus</name>
    <dbReference type="NCBI Taxonomy" id="2079485"/>
    <lineage>
        <taxon>Bacteria</taxon>
        <taxon>Pseudomonadati</taxon>
        <taxon>Balneolota</taxon>
        <taxon>Balneolia</taxon>
        <taxon>Balneolales</taxon>
        <taxon>Balneolaceae</taxon>
        <taxon>Rhodohalobacter</taxon>
    </lineage>
</organism>
<dbReference type="EMBL" id="QGGB01000007">
    <property type="protein sequence ID" value="PWN06368.1"/>
    <property type="molecule type" value="Genomic_DNA"/>
</dbReference>
<proteinExistence type="predicted"/>
<sequence>MSSNPKFHVLAASQKGSYHNEGQPNEDAFYYNHIDNGTLIAAVADGAGSNSAPFSSVGSRWATKFAVTWLSSVIDLWPESEKQDAGREWKELIDQCFSETINHIQDRTNYLNNGANSLQITMDAFATTLLIIVATEHFVAYGQVGDGGIVVQTAIDSNHKNTDYELHQLTEDHSKFANITTFITSEDALKVIQSGFVQKPINGVCLFTDGLARIAFDKKEKEPRQSFLNPLIRIASVSNNEQRDNLELEKYLRSNRVQSRTFDDCCILVAGGISSKLTDDMAQN</sequence>
<reference evidence="2 3" key="1">
    <citation type="submission" date="2018-05" db="EMBL/GenBank/DDBJ databases">
        <title>Rhodohalobacter halophilus gen. nov., sp. nov., a moderately halophilic member of the family Balneolaceae.</title>
        <authorList>
            <person name="Liu Z.-W."/>
        </authorList>
    </citation>
    <scope>NUCLEOTIDE SEQUENCE [LARGE SCALE GENOMIC DNA]</scope>
    <source>
        <strain evidence="2 3">8A47</strain>
    </source>
</reference>